<dbReference type="OrthoDB" id="9816309at2"/>
<reference evidence="5 6" key="1">
    <citation type="submission" date="2016-10" db="EMBL/GenBank/DDBJ databases">
        <authorList>
            <person name="de Groot N.N."/>
        </authorList>
    </citation>
    <scope>NUCLEOTIDE SEQUENCE [LARGE SCALE GENOMIC DNA]</scope>
    <source>
        <strain evidence="5 6">DSM 25294</strain>
    </source>
</reference>
<keyword evidence="1 5" id="KW-0489">Methyltransferase</keyword>
<dbReference type="AlphaFoldDB" id="A0A1G9HTB8"/>
<evidence type="ECO:0000256" key="2">
    <source>
        <dbReference type="ARBA" id="ARBA00022679"/>
    </source>
</evidence>
<protein>
    <submittedName>
        <fullName evidence="5">CheR methyltransferase, SAM binding domain</fullName>
    </submittedName>
</protein>
<evidence type="ECO:0000259" key="4">
    <source>
        <dbReference type="PROSITE" id="PS50123"/>
    </source>
</evidence>
<evidence type="ECO:0000256" key="1">
    <source>
        <dbReference type="ARBA" id="ARBA00022603"/>
    </source>
</evidence>
<dbReference type="InterPro" id="IPR000780">
    <property type="entry name" value="CheR_MeTrfase"/>
</dbReference>
<dbReference type="SUPFAM" id="SSF53335">
    <property type="entry name" value="S-adenosyl-L-methionine-dependent methyltransferases"/>
    <property type="match status" value="1"/>
</dbReference>
<evidence type="ECO:0000313" key="5">
    <source>
        <dbReference type="EMBL" id="SDL16190.1"/>
    </source>
</evidence>
<feature type="domain" description="CheR-type methyltransferase" evidence="4">
    <location>
        <begin position="89"/>
        <end position="257"/>
    </location>
</feature>
<evidence type="ECO:0000313" key="6">
    <source>
        <dbReference type="Proteomes" id="UP000199382"/>
    </source>
</evidence>
<dbReference type="InterPro" id="IPR022642">
    <property type="entry name" value="CheR_C"/>
</dbReference>
<dbReference type="Proteomes" id="UP000199382">
    <property type="component" value="Unassembled WGS sequence"/>
</dbReference>
<dbReference type="PANTHER" id="PTHR24422">
    <property type="entry name" value="CHEMOTAXIS PROTEIN METHYLTRANSFERASE"/>
    <property type="match status" value="1"/>
</dbReference>
<dbReference type="PROSITE" id="PS50123">
    <property type="entry name" value="CHER"/>
    <property type="match status" value="1"/>
</dbReference>
<dbReference type="SMART" id="SM00138">
    <property type="entry name" value="MeTrc"/>
    <property type="match status" value="1"/>
</dbReference>
<dbReference type="STRING" id="571298.SAMN04488026_107018"/>
<dbReference type="Pfam" id="PF01739">
    <property type="entry name" value="CheR"/>
    <property type="match status" value="1"/>
</dbReference>
<keyword evidence="3" id="KW-0949">S-adenosyl-L-methionine</keyword>
<dbReference type="EMBL" id="FNEK01000070">
    <property type="protein sequence ID" value="SDL16190.1"/>
    <property type="molecule type" value="Genomic_DNA"/>
</dbReference>
<gene>
    <name evidence="5" type="ORF">SAMN04488026_107018</name>
</gene>
<dbReference type="GO" id="GO:0008757">
    <property type="term" value="F:S-adenosylmethionine-dependent methyltransferase activity"/>
    <property type="evidence" value="ECO:0007669"/>
    <property type="project" value="InterPro"/>
</dbReference>
<organism evidence="5 6">
    <name type="scientific">Aliiruegeria lutimaris</name>
    <dbReference type="NCBI Taxonomy" id="571298"/>
    <lineage>
        <taxon>Bacteria</taxon>
        <taxon>Pseudomonadati</taxon>
        <taxon>Pseudomonadota</taxon>
        <taxon>Alphaproteobacteria</taxon>
        <taxon>Rhodobacterales</taxon>
        <taxon>Roseobacteraceae</taxon>
        <taxon>Aliiruegeria</taxon>
    </lineage>
</organism>
<evidence type="ECO:0000256" key="3">
    <source>
        <dbReference type="ARBA" id="ARBA00022691"/>
    </source>
</evidence>
<proteinExistence type="predicted"/>
<dbReference type="PANTHER" id="PTHR24422:SF19">
    <property type="entry name" value="CHEMOTAXIS PROTEIN METHYLTRANSFERASE"/>
    <property type="match status" value="1"/>
</dbReference>
<accession>A0A1G9HTB8</accession>
<dbReference type="InterPro" id="IPR029063">
    <property type="entry name" value="SAM-dependent_MTases_sf"/>
</dbReference>
<sequence length="326" mass="36908">MACISWQTRTLASDNLPLIEFSENRVMKSVDYTEYAAKPFGGENVSGRSPTFRRAAAKAVIDTFLLPYALLRHRQLRRQGQRVDDHTYTCFLRAPAQLSLISGPVLDYLGRGERLEITLLACSNGAEPYTIASWLAQAVPGLDFHIRASDLHPEMVARAQAARYSRDEVLHSEYMTQSFLDATFEEDADGYVVRPEIRARVSFSQASLLDGDGLRAEFGQAPLVVAQNVLFHLPPDLAADALRNLYSLTKPGGALLIEGMDLDLRAEVTEQLGLVPFTEDLRRVYEETRVHTPLRWWRYYWGTEPFMHLRPNRSRRYATAFKRPAG</sequence>
<dbReference type="GO" id="GO:0032259">
    <property type="term" value="P:methylation"/>
    <property type="evidence" value="ECO:0007669"/>
    <property type="project" value="UniProtKB-KW"/>
</dbReference>
<name>A0A1G9HTB8_9RHOB</name>
<dbReference type="Gene3D" id="3.40.50.150">
    <property type="entry name" value="Vaccinia Virus protein VP39"/>
    <property type="match status" value="1"/>
</dbReference>
<dbReference type="InterPro" id="IPR050903">
    <property type="entry name" value="Bact_Chemotaxis_MeTrfase"/>
</dbReference>
<keyword evidence="2 5" id="KW-0808">Transferase</keyword>
<keyword evidence="6" id="KW-1185">Reference proteome</keyword>
<dbReference type="PRINTS" id="PR00996">
    <property type="entry name" value="CHERMTFRASE"/>
</dbReference>